<feature type="chain" id="PRO_5045032396" evidence="1">
    <location>
        <begin position="21"/>
        <end position="267"/>
    </location>
</feature>
<dbReference type="EMBL" id="JAUEMJ010000012">
    <property type="protein sequence ID" value="MDN3243338.1"/>
    <property type="molecule type" value="Genomic_DNA"/>
</dbReference>
<proteinExistence type="predicted"/>
<keyword evidence="4" id="KW-1185">Reference proteome</keyword>
<gene>
    <name evidence="2" type="ORF">QWI33_16430</name>
    <name evidence="3" type="ORF">QWI33_26720</name>
</gene>
<feature type="signal peptide" evidence="1">
    <location>
        <begin position="1"/>
        <end position="20"/>
    </location>
</feature>
<reference evidence="2" key="1">
    <citation type="submission" date="2023-06" db="EMBL/GenBank/DDBJ databases">
        <title>Gycomyces niveus sp.nov., a novel actinomycete isolated from soil in Shouguang.</title>
        <authorList>
            <person name="Yang X."/>
            <person name="Zhao J."/>
        </authorList>
    </citation>
    <scope>NUCLEOTIDE SEQUENCE</scope>
    <source>
        <strain evidence="2">NEAU C2</strain>
    </source>
</reference>
<sequence length="267" mass="27634">MAALWAVALGFGAWAAPGIAASGNPENVDPRDEAATDAIGAALRYLSNGSNEDPERANAALCEDASPEVTTSDLDDIRQTHADDLGGITRVDLDAGDAVPTTDGIGVGITVFYIYDGKQQFEDFVVTVQEDDGTFCVSDAVLAAVEEEPSSDDATGEAVDPQALATDFLRTIVVEREPATAADFQCGSYTGVTPQDLDTAITEWAVSNGETTAFLNGAEPAETSGTSITNIEVEVSLEGDLNNETFVFVVAVQGDCVASLAGGEGLI</sequence>
<name>A0ABT7YRN8_9ACTN</name>
<protein>
    <submittedName>
        <fullName evidence="2">Uncharacterized protein</fullName>
    </submittedName>
</protein>
<keyword evidence="1" id="KW-0732">Signal</keyword>
<comment type="caution">
    <text evidence="2">The sequence shown here is derived from an EMBL/GenBank/DDBJ whole genome shotgun (WGS) entry which is preliminary data.</text>
</comment>
<evidence type="ECO:0000256" key="1">
    <source>
        <dbReference type="SAM" id="SignalP"/>
    </source>
</evidence>
<dbReference type="RefSeq" id="WP_289958224.1">
    <property type="nucleotide sequence ID" value="NZ_JAUEMJ010000004.1"/>
</dbReference>
<dbReference type="Proteomes" id="UP001171902">
    <property type="component" value="Unassembled WGS sequence"/>
</dbReference>
<dbReference type="EMBL" id="JAUEMJ010000004">
    <property type="protein sequence ID" value="MDN3241315.1"/>
    <property type="molecule type" value="Genomic_DNA"/>
</dbReference>
<accession>A0ABT7YRN8</accession>
<evidence type="ECO:0000313" key="3">
    <source>
        <dbReference type="EMBL" id="MDN3243338.1"/>
    </source>
</evidence>
<evidence type="ECO:0000313" key="4">
    <source>
        <dbReference type="Proteomes" id="UP001171902"/>
    </source>
</evidence>
<organism evidence="2 4">
    <name type="scientific">Glycomyces tritici</name>
    <dbReference type="NCBI Taxonomy" id="2665176"/>
    <lineage>
        <taxon>Bacteria</taxon>
        <taxon>Bacillati</taxon>
        <taxon>Actinomycetota</taxon>
        <taxon>Actinomycetes</taxon>
        <taxon>Glycomycetales</taxon>
        <taxon>Glycomycetaceae</taxon>
        <taxon>Glycomyces</taxon>
    </lineage>
</organism>
<evidence type="ECO:0000313" key="2">
    <source>
        <dbReference type="EMBL" id="MDN3241315.1"/>
    </source>
</evidence>